<keyword evidence="3" id="KW-1185">Reference proteome</keyword>
<evidence type="ECO:0000313" key="2">
    <source>
        <dbReference type="EMBL" id="AKU14914.1"/>
    </source>
</evidence>
<keyword evidence="1" id="KW-1133">Transmembrane helix</keyword>
<reference evidence="2 3" key="1">
    <citation type="submission" date="2015-03" db="EMBL/GenBank/DDBJ databases">
        <title>Luteipulveratus halotolerans sp. nov., a novel actinobacterium (Dermacoccaceae) from Sarawak, Malaysia.</title>
        <authorList>
            <person name="Juboi H."/>
            <person name="Basik A."/>
            <person name="Shamsul S.S."/>
            <person name="Arnold P."/>
            <person name="Schmitt E.K."/>
            <person name="Sanglier J.-J."/>
            <person name="Yeo T."/>
        </authorList>
    </citation>
    <scope>NUCLEOTIDE SEQUENCE [LARGE SCALE GENOMIC DNA]</scope>
    <source>
        <strain evidence="2 3">MN07-A0370</strain>
    </source>
</reference>
<feature type="transmembrane region" description="Helical" evidence="1">
    <location>
        <begin position="67"/>
        <end position="86"/>
    </location>
</feature>
<dbReference type="OrthoDB" id="5182103at2"/>
<dbReference type="EMBL" id="CP011112">
    <property type="protein sequence ID" value="AKU14914.1"/>
    <property type="molecule type" value="Genomic_DNA"/>
</dbReference>
<organism evidence="2 3">
    <name type="scientific">Luteipulveratus mongoliensis</name>
    <dbReference type="NCBI Taxonomy" id="571913"/>
    <lineage>
        <taxon>Bacteria</taxon>
        <taxon>Bacillati</taxon>
        <taxon>Actinomycetota</taxon>
        <taxon>Actinomycetes</taxon>
        <taxon>Micrococcales</taxon>
        <taxon>Dermacoccaceae</taxon>
        <taxon>Luteipulveratus</taxon>
    </lineage>
</organism>
<feature type="transmembrane region" description="Helical" evidence="1">
    <location>
        <begin position="92"/>
        <end position="114"/>
    </location>
</feature>
<dbReference type="RefSeq" id="WP_052589474.1">
    <property type="nucleotide sequence ID" value="NZ_CP011112.1"/>
</dbReference>
<evidence type="ECO:0000256" key="1">
    <source>
        <dbReference type="SAM" id="Phobius"/>
    </source>
</evidence>
<keyword evidence="1" id="KW-0812">Transmembrane</keyword>
<protein>
    <submittedName>
        <fullName evidence="2">Uncharacterized protein</fullName>
    </submittedName>
</protein>
<dbReference type="AlphaFoldDB" id="A0A0K1JDY2"/>
<evidence type="ECO:0000313" key="3">
    <source>
        <dbReference type="Proteomes" id="UP000066480"/>
    </source>
</evidence>
<keyword evidence="1" id="KW-0472">Membrane</keyword>
<gene>
    <name evidence="2" type="ORF">VV02_01945</name>
</gene>
<proteinExistence type="predicted"/>
<name>A0A0K1JDY2_9MICO</name>
<sequence length="163" mass="17779">MSQEAHEPQWFIAADGTVLQTWPPGPDNDRLKYLRYETNRRLELSDLYALDERLDTFGTSFDRRSNAFLLLAGTGVVCLVVAWLVLPRFDVGSTVSIALTVVAVLMLVGMGPMARAVSRGGRSSLDQIYLDAGIESSNPKVLKDRDALALIEAPGTVAGRRSA</sequence>
<accession>A0A0K1JDY2</accession>
<dbReference type="Proteomes" id="UP000066480">
    <property type="component" value="Chromosome"/>
</dbReference>
<dbReference type="KEGG" id="lmoi:VV02_01945"/>